<feature type="domain" description="Nucleotidyl transferase" evidence="1">
    <location>
        <begin position="1"/>
        <end position="211"/>
    </location>
</feature>
<name>A0A383C037_9ZZZZ</name>
<protein>
    <recommendedName>
        <fullName evidence="1">Nucleotidyl transferase domain-containing protein</fullName>
    </recommendedName>
</protein>
<dbReference type="InterPro" id="IPR005835">
    <property type="entry name" value="NTP_transferase_dom"/>
</dbReference>
<feature type="non-terminal residue" evidence="2">
    <location>
        <position position="1"/>
    </location>
</feature>
<dbReference type="InterPro" id="IPR029044">
    <property type="entry name" value="Nucleotide-diphossugar_trans"/>
</dbReference>
<evidence type="ECO:0000259" key="1">
    <source>
        <dbReference type="Pfam" id="PF00483"/>
    </source>
</evidence>
<organism evidence="2">
    <name type="scientific">marine metagenome</name>
    <dbReference type="NCBI Taxonomy" id="408172"/>
    <lineage>
        <taxon>unclassified sequences</taxon>
        <taxon>metagenomes</taxon>
        <taxon>ecological metagenomes</taxon>
    </lineage>
</organism>
<dbReference type="Gene3D" id="3.90.550.10">
    <property type="entry name" value="Spore Coat Polysaccharide Biosynthesis Protein SpsA, Chain A"/>
    <property type="match status" value="1"/>
</dbReference>
<dbReference type="EMBL" id="UINC01204619">
    <property type="protein sequence ID" value="SVE25429.1"/>
    <property type="molecule type" value="Genomic_DNA"/>
</dbReference>
<dbReference type="Pfam" id="PF00483">
    <property type="entry name" value="NTP_transferase"/>
    <property type="match status" value="1"/>
</dbReference>
<dbReference type="InterPro" id="IPR050486">
    <property type="entry name" value="Mannose-1P_guanyltransferase"/>
</dbReference>
<reference evidence="2" key="1">
    <citation type="submission" date="2018-05" db="EMBL/GenBank/DDBJ databases">
        <authorList>
            <person name="Lanie J.A."/>
            <person name="Ng W.-L."/>
            <person name="Kazmierczak K.M."/>
            <person name="Andrzejewski T.M."/>
            <person name="Davidsen T.M."/>
            <person name="Wayne K.J."/>
            <person name="Tettelin H."/>
            <person name="Glass J.I."/>
            <person name="Rusch D."/>
            <person name="Podicherti R."/>
            <person name="Tsui H.-C.T."/>
            <person name="Winkler M.E."/>
        </authorList>
    </citation>
    <scope>NUCLEOTIDE SEQUENCE</scope>
</reference>
<gene>
    <name evidence="2" type="ORF">METZ01_LOCUS478283</name>
</gene>
<proteinExistence type="predicted"/>
<dbReference type="PANTHER" id="PTHR22572">
    <property type="entry name" value="SUGAR-1-PHOSPHATE GUANYL TRANSFERASE"/>
    <property type="match status" value="1"/>
</dbReference>
<evidence type="ECO:0000313" key="2">
    <source>
        <dbReference type="EMBL" id="SVE25429.1"/>
    </source>
</evidence>
<sequence length="220" mass="25762">PFTKISPKPLMPIGKFTILEIVIKQLRYYGFKYITITVNHQANLIKAFLGNGKKFDVLIDYELEKKPLGTMGPLGSIKNLPKNFLVMNGDILTDLNFNKLFEKHIKNKNLFTISSYERNELIDYGLLETNKHKILTKFVEKPHKKYQVSMGIYVLSKNILKYIPKNKFFGFDNLMYKLLKIKKKVKVFKHNGCWLDIGRPSDYIAANEQFKKMRKKLLHV</sequence>
<accession>A0A383C037</accession>
<dbReference type="AlphaFoldDB" id="A0A383C037"/>
<dbReference type="SUPFAM" id="SSF53448">
    <property type="entry name" value="Nucleotide-diphospho-sugar transferases"/>
    <property type="match status" value="1"/>
</dbReference>